<dbReference type="Gene3D" id="2.70.50.70">
    <property type="match status" value="1"/>
</dbReference>
<keyword evidence="5" id="KW-0732">Signal</keyword>
<dbReference type="GO" id="GO:0005576">
    <property type="term" value="C:extracellular region"/>
    <property type="evidence" value="ECO:0007669"/>
    <property type="project" value="UniProtKB-SubCell"/>
</dbReference>
<feature type="chain" id="PRO_5002544972" description="Auxiliary Activity family 9 catalytic domain-containing protein" evidence="5">
    <location>
        <begin position="25"/>
        <end position="416"/>
    </location>
</feature>
<evidence type="ECO:0000256" key="1">
    <source>
        <dbReference type="ARBA" id="ARBA00001973"/>
    </source>
</evidence>
<evidence type="ECO:0000256" key="5">
    <source>
        <dbReference type="SAM" id="SignalP"/>
    </source>
</evidence>
<organism evidence="7 8">
    <name type="scientific">Phaeomoniella chlamydospora</name>
    <name type="common">Phaeoacremonium chlamydosporum</name>
    <dbReference type="NCBI Taxonomy" id="158046"/>
    <lineage>
        <taxon>Eukaryota</taxon>
        <taxon>Fungi</taxon>
        <taxon>Dikarya</taxon>
        <taxon>Ascomycota</taxon>
        <taxon>Pezizomycotina</taxon>
        <taxon>Eurotiomycetes</taxon>
        <taxon>Chaetothyriomycetidae</taxon>
        <taxon>Phaeomoniellales</taxon>
        <taxon>Phaeomoniellaceae</taxon>
        <taxon>Phaeomoniella</taxon>
    </lineage>
</organism>
<evidence type="ECO:0000259" key="6">
    <source>
        <dbReference type="Pfam" id="PF03443"/>
    </source>
</evidence>
<comment type="cofactor">
    <cofactor evidence="1">
        <name>Cu(2+)</name>
        <dbReference type="ChEBI" id="CHEBI:29036"/>
    </cofactor>
</comment>
<keyword evidence="4" id="KW-1015">Disulfide bond</keyword>
<dbReference type="InterPro" id="IPR049892">
    <property type="entry name" value="AA9"/>
</dbReference>
<dbReference type="InterPro" id="IPR005103">
    <property type="entry name" value="AA9_LPMO"/>
</dbReference>
<dbReference type="EMBL" id="LCWF01000055">
    <property type="protein sequence ID" value="KKY24895.1"/>
    <property type="molecule type" value="Genomic_DNA"/>
</dbReference>
<dbReference type="Pfam" id="PF03443">
    <property type="entry name" value="AA9"/>
    <property type="match status" value="1"/>
</dbReference>
<dbReference type="OrthoDB" id="4849160at2759"/>
<reference evidence="7 8" key="1">
    <citation type="submission" date="2015-05" db="EMBL/GenBank/DDBJ databases">
        <title>Distinctive expansion of gene families associated with plant cell wall degradation and secondary metabolism in the genomes of grapevine trunk pathogens.</title>
        <authorList>
            <person name="Lawrence D.P."/>
            <person name="Travadon R."/>
            <person name="Rolshausen P.E."/>
            <person name="Baumgartner K."/>
        </authorList>
    </citation>
    <scope>NUCLEOTIDE SEQUENCE [LARGE SCALE GENOMIC DNA]</scope>
    <source>
        <strain evidence="7">UCRPC4</strain>
    </source>
</reference>
<dbReference type="PANTHER" id="PTHR33353:SF34">
    <property type="entry name" value="ENDO-BETA-1,4-GLUCANASE D"/>
    <property type="match status" value="1"/>
</dbReference>
<feature type="domain" description="Auxiliary Activity family 9 catalytic" evidence="6">
    <location>
        <begin position="25"/>
        <end position="239"/>
    </location>
</feature>
<comment type="subcellular location">
    <subcellularLocation>
        <location evidence="2">Secreted</location>
    </subcellularLocation>
</comment>
<comment type="caution">
    <text evidence="7">The sequence shown here is derived from an EMBL/GenBank/DDBJ whole genome shotgun (WGS) entry which is preliminary data.</text>
</comment>
<keyword evidence="8" id="KW-1185">Reference proteome</keyword>
<evidence type="ECO:0000313" key="7">
    <source>
        <dbReference type="EMBL" id="KKY24895.1"/>
    </source>
</evidence>
<dbReference type="CDD" id="cd21175">
    <property type="entry name" value="LPMO_AA9"/>
    <property type="match status" value="1"/>
</dbReference>
<reference evidence="7 8" key="2">
    <citation type="submission" date="2015-05" db="EMBL/GenBank/DDBJ databases">
        <authorList>
            <person name="Morales-Cruz A."/>
            <person name="Amrine K.C."/>
            <person name="Cantu D."/>
        </authorList>
    </citation>
    <scope>NUCLEOTIDE SEQUENCE [LARGE SCALE GENOMIC DNA]</scope>
    <source>
        <strain evidence="7">UCRPC4</strain>
    </source>
</reference>
<name>A0A0G2H8G4_PHACM</name>
<feature type="signal peptide" evidence="5">
    <location>
        <begin position="1"/>
        <end position="24"/>
    </location>
</feature>
<dbReference type="AlphaFoldDB" id="A0A0G2H8G4"/>
<proteinExistence type="predicted"/>
<gene>
    <name evidence="7" type="ORF">UCRPC4_g02261</name>
</gene>
<evidence type="ECO:0000313" key="8">
    <source>
        <dbReference type="Proteomes" id="UP000053317"/>
    </source>
</evidence>
<protein>
    <recommendedName>
        <fullName evidence="6">Auxiliary Activity family 9 catalytic domain-containing protein</fullName>
    </recommendedName>
</protein>
<accession>A0A0G2H8G4</accession>
<evidence type="ECO:0000256" key="4">
    <source>
        <dbReference type="ARBA" id="ARBA00023157"/>
    </source>
</evidence>
<dbReference type="Proteomes" id="UP000053317">
    <property type="component" value="Unassembled WGS sequence"/>
</dbReference>
<keyword evidence="3" id="KW-0964">Secreted</keyword>
<dbReference type="PANTHER" id="PTHR33353">
    <property type="entry name" value="PUTATIVE (AFU_ORTHOLOGUE AFUA_1G12560)-RELATED"/>
    <property type="match status" value="1"/>
</dbReference>
<sequence>MSMSKLAVSGALAALISLVPQVAAHAYVSGVVVDDTYYGGYLVNQYPYESDPPDVIAWSTDATDLGYVNDYSSADIICHKNASNAQTSATVAAGKDITFEWTTWPESHHGPVISYLASCDGECETVDKTTLEFVKFDASGLLDNSEVPGTWASDELISNNNSWTLTIPSSITAGNYVLRHEIIALHSAGSEGGAQNYPQCFNLKITGSGTSSPTGTLGQELYSSTDPGILINIYSSISSYTIPGPAIPSEFASSDSSSSDATTTAASSVATSSVAASSVAASSVVATSSVAATTSAAVATSAAATISTQALQAASAATISTQALQAASAATEATSSAVVATTVASSATAVSSVATSAAAAASATATTSVSTVSTSGMSVSELLALLKQVLSQLFTDYDFNTTSTKARRHARDLTIA</sequence>
<evidence type="ECO:0000256" key="3">
    <source>
        <dbReference type="ARBA" id="ARBA00022525"/>
    </source>
</evidence>
<evidence type="ECO:0000256" key="2">
    <source>
        <dbReference type="ARBA" id="ARBA00004613"/>
    </source>
</evidence>